<comment type="caution">
    <text evidence="1">The sequence shown here is derived from an EMBL/GenBank/DDBJ whole genome shotgun (WGS) entry which is preliminary data.</text>
</comment>
<protein>
    <submittedName>
        <fullName evidence="1">Uncharacterized protein</fullName>
    </submittedName>
</protein>
<proteinExistence type="predicted"/>
<gene>
    <name evidence="1" type="ORF">ONZ43_g4701</name>
</gene>
<organism evidence="1 2">
    <name type="scientific">Nemania bipapillata</name>
    <dbReference type="NCBI Taxonomy" id="110536"/>
    <lineage>
        <taxon>Eukaryota</taxon>
        <taxon>Fungi</taxon>
        <taxon>Dikarya</taxon>
        <taxon>Ascomycota</taxon>
        <taxon>Pezizomycotina</taxon>
        <taxon>Sordariomycetes</taxon>
        <taxon>Xylariomycetidae</taxon>
        <taxon>Xylariales</taxon>
        <taxon>Xylariaceae</taxon>
        <taxon>Nemania</taxon>
    </lineage>
</organism>
<keyword evidence="2" id="KW-1185">Reference proteome</keyword>
<dbReference type="Proteomes" id="UP001153334">
    <property type="component" value="Unassembled WGS sequence"/>
</dbReference>
<reference evidence="1" key="1">
    <citation type="submission" date="2022-11" db="EMBL/GenBank/DDBJ databases">
        <title>Genome Sequence of Nemania bipapillata.</title>
        <authorList>
            <person name="Buettner E."/>
        </authorList>
    </citation>
    <scope>NUCLEOTIDE SEQUENCE</scope>
    <source>
        <strain evidence="1">CP14</strain>
    </source>
</reference>
<sequence length="126" mass="14163">MLDDRTVLPADDPVQDYLIWTSKGNNLAWKALLGKEREERTDENVSIYAAPARAKDVSGLPDTYIDVGALDLFVYEDMEFARRLTAAGVFAEFHLYPGVPHGFESARHTQLAQAALSNRTKFLARY</sequence>
<dbReference type="EMBL" id="JAPESX010001316">
    <property type="protein sequence ID" value="KAJ8115292.1"/>
    <property type="molecule type" value="Genomic_DNA"/>
</dbReference>
<name>A0ACC2IJJ1_9PEZI</name>
<evidence type="ECO:0000313" key="1">
    <source>
        <dbReference type="EMBL" id="KAJ8115292.1"/>
    </source>
</evidence>
<evidence type="ECO:0000313" key="2">
    <source>
        <dbReference type="Proteomes" id="UP001153334"/>
    </source>
</evidence>
<accession>A0ACC2IJJ1</accession>